<dbReference type="Gene3D" id="1.10.472.80">
    <property type="entry name" value="Ypt/Rab-GAP domain of gyp1p, domain 3"/>
    <property type="match status" value="1"/>
</dbReference>
<dbReference type="EMBL" id="LIAE01007040">
    <property type="protein sequence ID" value="PAV82543.1"/>
    <property type="molecule type" value="Genomic_DNA"/>
</dbReference>
<evidence type="ECO:0000313" key="4">
    <source>
        <dbReference type="EMBL" id="PAV82542.1"/>
    </source>
</evidence>
<evidence type="ECO:0000313" key="5">
    <source>
        <dbReference type="Proteomes" id="UP000218231"/>
    </source>
</evidence>
<comment type="caution">
    <text evidence="4">The sequence shown here is derived from an EMBL/GenBank/DDBJ whole genome shotgun (WGS) entry which is preliminary data.</text>
</comment>
<accession>A0A2A2L8P4</accession>
<dbReference type="FunFam" id="1.10.8.270:FF:000044">
    <property type="entry name" value="TBC Kinase homolog"/>
    <property type="match status" value="1"/>
</dbReference>
<dbReference type="Proteomes" id="UP000218231">
    <property type="component" value="Unassembled WGS sequence"/>
</dbReference>
<dbReference type="PANTHER" id="PTHR22957">
    <property type="entry name" value="TBC1 DOMAIN FAMILY MEMBER GTPASE-ACTIVATING PROTEIN"/>
    <property type="match status" value="1"/>
</dbReference>
<dbReference type="EMBL" id="LIAE01007040">
    <property type="protein sequence ID" value="PAV82542.1"/>
    <property type="molecule type" value="Genomic_DNA"/>
</dbReference>
<evidence type="ECO:0000259" key="3">
    <source>
        <dbReference type="PROSITE" id="PS50086"/>
    </source>
</evidence>
<evidence type="ECO:0000256" key="2">
    <source>
        <dbReference type="SAM" id="SignalP"/>
    </source>
</evidence>
<name>A0A2A2L8P4_9BILA</name>
<dbReference type="STRING" id="2018661.A0A2A2L8P4"/>
<feature type="chain" id="PRO_5013507809" description="Rab-GAP TBC domain-containing protein" evidence="2">
    <location>
        <begin position="19"/>
        <end position="407"/>
    </location>
</feature>
<dbReference type="SMART" id="SM00164">
    <property type="entry name" value="TBC"/>
    <property type="match status" value="1"/>
</dbReference>
<keyword evidence="5" id="KW-1185">Reference proteome</keyword>
<dbReference type="Pfam" id="PF00566">
    <property type="entry name" value="RabGAP-TBC"/>
    <property type="match status" value="1"/>
</dbReference>
<feature type="domain" description="Rab-GAP TBC" evidence="3">
    <location>
        <begin position="143"/>
        <end position="328"/>
    </location>
</feature>
<reference evidence="4 5" key="1">
    <citation type="journal article" date="2017" name="Curr. Biol.">
        <title>Genome architecture and evolution of a unichromosomal asexual nematode.</title>
        <authorList>
            <person name="Fradin H."/>
            <person name="Zegar C."/>
            <person name="Gutwein M."/>
            <person name="Lucas J."/>
            <person name="Kovtun M."/>
            <person name="Corcoran D."/>
            <person name="Baugh L.R."/>
            <person name="Kiontke K."/>
            <person name="Gunsalus K."/>
            <person name="Fitch D.H."/>
            <person name="Piano F."/>
        </authorList>
    </citation>
    <scope>NUCLEOTIDE SEQUENCE [LARGE SCALE GENOMIC DNA]</scope>
    <source>
        <strain evidence="4">PF1309</strain>
    </source>
</reference>
<feature type="signal peptide" evidence="2">
    <location>
        <begin position="1"/>
        <end position="18"/>
    </location>
</feature>
<organism evidence="4 5">
    <name type="scientific">Diploscapter pachys</name>
    <dbReference type="NCBI Taxonomy" id="2018661"/>
    <lineage>
        <taxon>Eukaryota</taxon>
        <taxon>Metazoa</taxon>
        <taxon>Ecdysozoa</taxon>
        <taxon>Nematoda</taxon>
        <taxon>Chromadorea</taxon>
        <taxon>Rhabditida</taxon>
        <taxon>Rhabditina</taxon>
        <taxon>Rhabditomorpha</taxon>
        <taxon>Rhabditoidea</taxon>
        <taxon>Rhabditidae</taxon>
        <taxon>Diploscapter</taxon>
    </lineage>
</organism>
<dbReference type="InterPro" id="IPR000195">
    <property type="entry name" value="Rab-GAP-TBC_dom"/>
</dbReference>
<dbReference type="GO" id="GO:0005096">
    <property type="term" value="F:GTPase activator activity"/>
    <property type="evidence" value="ECO:0007669"/>
    <property type="project" value="UniProtKB-KW"/>
</dbReference>
<sequence>MSLFTLRELFFLWKLCGANVETILLKNDVIRLSPPVMTLPNVIVEELRLFGNEKGRHFYTSRAVFTLPDSNLVKKFESIDASLLLPSIELDGPDVRESNETIQSSIVKEKNVSYQAFRMIFVKKLLNAGPFKQVELRKTVQFDIPPMLRSRVWPSLLKIRPSDTLDYDKLDTESEHVADRQLALDIPRCHQYDDLMCSPSAHDRLKRLVKAWLLTHPQYVYWQGCDSLAAPFMILNFENLALGHACMTAFIKKYLHNFFLKDNSAIIHEYLTVFAHLLAYVDAELLTHLSEMDFIPELYAIPWFLTCFAHVLPLHKLFHLWDVLLLHDSSFPIFVGLAIMRQLRPSLITATFNDAILLFSDLPDLSLSRVVADSLHFYSKVPPSCSFREHKGPSDGKRILKNYIFSK</sequence>
<proteinExistence type="predicted"/>
<dbReference type="Gene3D" id="1.10.8.270">
    <property type="entry name" value="putative rabgap domain of human tbc1 domain family member 14 like domains"/>
    <property type="match status" value="1"/>
</dbReference>
<dbReference type="AlphaFoldDB" id="A0A2A2L8P4"/>
<dbReference type="PROSITE" id="PS50086">
    <property type="entry name" value="TBC_RABGAP"/>
    <property type="match status" value="1"/>
</dbReference>
<keyword evidence="1" id="KW-0343">GTPase activation</keyword>
<evidence type="ECO:0000256" key="1">
    <source>
        <dbReference type="ARBA" id="ARBA00022468"/>
    </source>
</evidence>
<dbReference type="OrthoDB" id="1668230at2759"/>
<gene>
    <name evidence="4" type="ORF">WR25_26681</name>
</gene>
<protein>
    <recommendedName>
        <fullName evidence="3">Rab-GAP TBC domain-containing protein</fullName>
    </recommendedName>
</protein>
<dbReference type="SUPFAM" id="SSF47923">
    <property type="entry name" value="Ypt/Rab-GAP domain of gyp1p"/>
    <property type="match status" value="2"/>
</dbReference>
<dbReference type="PANTHER" id="PTHR22957:SF168">
    <property type="entry name" value="TBC DOMAIN-CONTAINING PROTEIN KINASE-LIKE PROTEIN"/>
    <property type="match status" value="1"/>
</dbReference>
<dbReference type="InterPro" id="IPR035969">
    <property type="entry name" value="Rab-GAP_TBC_sf"/>
</dbReference>
<keyword evidence="2" id="KW-0732">Signal</keyword>